<evidence type="ECO:0000313" key="2">
    <source>
        <dbReference type="EMBL" id="KAG6423292.1"/>
    </source>
</evidence>
<name>A0A8X8Y391_SALSN</name>
<proteinExistence type="predicted"/>
<evidence type="ECO:0000256" key="1">
    <source>
        <dbReference type="SAM" id="MobiDB-lite"/>
    </source>
</evidence>
<keyword evidence="3" id="KW-1185">Reference proteome</keyword>
<gene>
    <name evidence="2" type="ORF">SASPL_113684</name>
</gene>
<dbReference type="EMBL" id="PNBA02000005">
    <property type="protein sequence ID" value="KAG6423292.1"/>
    <property type="molecule type" value="Genomic_DNA"/>
</dbReference>
<accession>A0A8X8Y391</accession>
<evidence type="ECO:0000313" key="3">
    <source>
        <dbReference type="Proteomes" id="UP000298416"/>
    </source>
</evidence>
<dbReference type="AlphaFoldDB" id="A0A8X8Y391"/>
<feature type="compositionally biased region" description="Polar residues" evidence="1">
    <location>
        <begin position="57"/>
        <end position="68"/>
    </location>
</feature>
<protein>
    <submittedName>
        <fullName evidence="2">Uncharacterized protein</fullName>
    </submittedName>
</protein>
<reference evidence="2" key="1">
    <citation type="submission" date="2018-01" db="EMBL/GenBank/DDBJ databases">
        <authorList>
            <person name="Mao J.F."/>
        </authorList>
    </citation>
    <scope>NUCLEOTIDE SEQUENCE</scope>
    <source>
        <strain evidence="2">Huo1</strain>
        <tissue evidence="2">Leaf</tissue>
    </source>
</reference>
<comment type="caution">
    <text evidence="2">The sequence shown here is derived from an EMBL/GenBank/DDBJ whole genome shotgun (WGS) entry which is preliminary data.</text>
</comment>
<dbReference type="Proteomes" id="UP000298416">
    <property type="component" value="Unassembled WGS sequence"/>
</dbReference>
<feature type="compositionally biased region" description="Polar residues" evidence="1">
    <location>
        <begin position="13"/>
        <end position="31"/>
    </location>
</feature>
<sequence>MNQNQSRAERSDSVQYRKTGRSGSSNQQRQYSGGVSTKGGGGASSASTNLSNRSFKKYNNNAPETQQGARPWNVDSSDSSAVHAVNNGAHQLQPAQST</sequence>
<feature type="region of interest" description="Disordered" evidence="1">
    <location>
        <begin position="1"/>
        <end position="80"/>
    </location>
</feature>
<organism evidence="2">
    <name type="scientific">Salvia splendens</name>
    <name type="common">Scarlet sage</name>
    <dbReference type="NCBI Taxonomy" id="180675"/>
    <lineage>
        <taxon>Eukaryota</taxon>
        <taxon>Viridiplantae</taxon>
        <taxon>Streptophyta</taxon>
        <taxon>Embryophyta</taxon>
        <taxon>Tracheophyta</taxon>
        <taxon>Spermatophyta</taxon>
        <taxon>Magnoliopsida</taxon>
        <taxon>eudicotyledons</taxon>
        <taxon>Gunneridae</taxon>
        <taxon>Pentapetalae</taxon>
        <taxon>asterids</taxon>
        <taxon>lamiids</taxon>
        <taxon>Lamiales</taxon>
        <taxon>Lamiaceae</taxon>
        <taxon>Nepetoideae</taxon>
        <taxon>Mentheae</taxon>
        <taxon>Salviinae</taxon>
        <taxon>Salvia</taxon>
        <taxon>Salvia subgen. Calosphace</taxon>
        <taxon>core Calosphace</taxon>
    </lineage>
</organism>
<reference evidence="2" key="2">
    <citation type="submission" date="2020-08" db="EMBL/GenBank/DDBJ databases">
        <title>Plant Genome Project.</title>
        <authorList>
            <person name="Zhang R.-G."/>
        </authorList>
    </citation>
    <scope>NUCLEOTIDE SEQUENCE</scope>
    <source>
        <strain evidence="2">Huo1</strain>
        <tissue evidence="2">Leaf</tissue>
    </source>
</reference>